<evidence type="ECO:0000313" key="2">
    <source>
        <dbReference type="Proteomes" id="UP000824540"/>
    </source>
</evidence>
<organism evidence="1 2">
    <name type="scientific">Albula glossodonta</name>
    <name type="common">roundjaw bonefish</name>
    <dbReference type="NCBI Taxonomy" id="121402"/>
    <lineage>
        <taxon>Eukaryota</taxon>
        <taxon>Metazoa</taxon>
        <taxon>Chordata</taxon>
        <taxon>Craniata</taxon>
        <taxon>Vertebrata</taxon>
        <taxon>Euteleostomi</taxon>
        <taxon>Actinopterygii</taxon>
        <taxon>Neopterygii</taxon>
        <taxon>Teleostei</taxon>
        <taxon>Albuliformes</taxon>
        <taxon>Albulidae</taxon>
        <taxon>Albula</taxon>
    </lineage>
</organism>
<reference evidence="1" key="1">
    <citation type="thesis" date="2021" institute="BYU ScholarsArchive" country="Provo, UT, USA">
        <title>Applications of and Algorithms for Genome Assembly and Genomic Analyses with an Emphasis on Marine Teleosts.</title>
        <authorList>
            <person name="Pickett B.D."/>
        </authorList>
    </citation>
    <scope>NUCLEOTIDE SEQUENCE</scope>
    <source>
        <strain evidence="1">HI-2016</strain>
    </source>
</reference>
<gene>
    <name evidence="1" type="ORF">JZ751_007631</name>
</gene>
<protein>
    <submittedName>
        <fullName evidence="1">Uncharacterized protein</fullName>
    </submittedName>
</protein>
<dbReference type="Proteomes" id="UP000824540">
    <property type="component" value="Unassembled WGS sequence"/>
</dbReference>
<sequence length="397" mass="42437">SASVNGITAQVTLYQSASVNGITAQVTLYQSASVNGITAQVTLYQSASVNGITAQVTLYQSASVNGITAQVTLYQSASVNGITAQVTLYQSASVNGITAQVTLYQSASVNGITKQVTLDKSASVNGITAQVTLYQSASVNGITAQVTLYQSASVNGITAQVTLYQSASVNGITAQVTLYQSASVNGITAQVTLYQSASVNGITAQSEMDSLFLTVYSHGICHLRSNTDAANASGSALRVTYSVDRRGLEDMEITDTLLISATVNLQQFVMMRADLLLQVFSGLDQFVLLKGRRFIVRLEILQLLLSLLDSLLAPPLSHTKLLLWTERFKMITDTLLISATVNLQQFVMMRADLLLQVSRGIDQLVSLSKANFIVKFECNSEQEEQLGVLSSSVPPPF</sequence>
<dbReference type="EMBL" id="JAFBMS010001475">
    <property type="protein sequence ID" value="KAG9329100.1"/>
    <property type="molecule type" value="Genomic_DNA"/>
</dbReference>
<dbReference type="AlphaFoldDB" id="A0A8T2MPQ2"/>
<accession>A0A8T2MPQ2</accession>
<proteinExistence type="predicted"/>
<keyword evidence="2" id="KW-1185">Reference proteome</keyword>
<evidence type="ECO:0000313" key="1">
    <source>
        <dbReference type="EMBL" id="KAG9329100.1"/>
    </source>
</evidence>
<feature type="non-terminal residue" evidence="1">
    <location>
        <position position="397"/>
    </location>
</feature>
<comment type="caution">
    <text evidence="1">The sequence shown here is derived from an EMBL/GenBank/DDBJ whole genome shotgun (WGS) entry which is preliminary data.</text>
</comment>
<name>A0A8T2MPQ2_9TELE</name>